<dbReference type="InterPro" id="IPR025639">
    <property type="entry name" value="DruA"/>
</dbReference>
<keyword evidence="2" id="KW-1185">Reference proteome</keyword>
<name>A0A5K8AFA6_9BACT</name>
<dbReference type="AlphaFoldDB" id="A0A5K8AFA6"/>
<sequence>MHGSKIQHRFCGREFSTEEVSLIQEVVDTCAGISQNELANTVCELLEWVRPNGKLKTRECLDLLAQLEDQEILKLPDKRQVGNSTPRRYKAEVQADTPYSKLTGSVEEFTPLDVERVQTQEQRDLFKDLLGRYHYLGYAMPFGARIQYLVYVTRPRREVVGCLQFSSPAWRMKSRDQWIGWDDNRRAEGLQQVVNNSRFLVLASIRNLASAMLSTVLRHLKTDWERQYGISPLLLETLVDRNRFHGGCYRSANWIELGETTGRGRMDKANRHRSDRVKTVLVYPLVKNAARRLREGR</sequence>
<accession>A0A5K8AFA6</accession>
<reference evidence="1 2" key="1">
    <citation type="submission" date="2019-11" db="EMBL/GenBank/DDBJ databases">
        <title>Comparative genomics of hydrocarbon-degrading Desulfosarcina strains.</title>
        <authorList>
            <person name="Watanabe M."/>
            <person name="Kojima H."/>
            <person name="Fukui M."/>
        </authorList>
    </citation>
    <scope>NUCLEOTIDE SEQUENCE [LARGE SCALE GENOMIC DNA]</scope>
    <source>
        <strain evidence="2">oXyS1</strain>
    </source>
</reference>
<organism evidence="1 2">
    <name type="scientific">Desulfosarcina ovata subsp. ovata</name>
    <dbReference type="NCBI Taxonomy" id="2752305"/>
    <lineage>
        <taxon>Bacteria</taxon>
        <taxon>Pseudomonadati</taxon>
        <taxon>Thermodesulfobacteriota</taxon>
        <taxon>Desulfobacteria</taxon>
        <taxon>Desulfobacterales</taxon>
        <taxon>Desulfosarcinaceae</taxon>
        <taxon>Desulfosarcina</taxon>
    </lineage>
</organism>
<dbReference type="Proteomes" id="UP000422108">
    <property type="component" value="Chromosome"/>
</dbReference>
<dbReference type="EMBL" id="AP021879">
    <property type="protein sequence ID" value="BBO91277.1"/>
    <property type="molecule type" value="Genomic_DNA"/>
</dbReference>
<dbReference type="RefSeq" id="WP_155312220.1">
    <property type="nucleotide sequence ID" value="NZ_AP021879.1"/>
</dbReference>
<evidence type="ECO:0000313" key="2">
    <source>
        <dbReference type="Proteomes" id="UP000422108"/>
    </source>
</evidence>
<evidence type="ECO:0000313" key="1">
    <source>
        <dbReference type="EMBL" id="BBO91277.1"/>
    </source>
</evidence>
<proteinExistence type="predicted"/>
<dbReference type="Pfam" id="PF14236">
    <property type="entry name" value="DruA"/>
    <property type="match status" value="1"/>
</dbReference>
<protein>
    <submittedName>
        <fullName evidence="1">Uncharacterized protein</fullName>
    </submittedName>
</protein>
<gene>
    <name evidence="1" type="ORF">DSCOOX_44570</name>
</gene>